<dbReference type="Gene3D" id="3.40.50.1360">
    <property type="match status" value="1"/>
</dbReference>
<evidence type="ECO:0000313" key="5">
    <source>
        <dbReference type="Proteomes" id="UP000182888"/>
    </source>
</evidence>
<reference evidence="5" key="1">
    <citation type="submission" date="2014-08" db="EMBL/GenBank/DDBJ databases">
        <authorList>
            <person name="Edwards T."/>
        </authorList>
    </citation>
    <scope>NUCLEOTIDE SEQUENCE [LARGE SCALE GENOMIC DNA]</scope>
</reference>
<dbReference type="PANTHER" id="PTHR30363">
    <property type="entry name" value="HTH-TYPE TRANSCRIPTIONAL REGULATOR SRLR-RELATED"/>
    <property type="match status" value="1"/>
</dbReference>
<dbReference type="SUPFAM" id="SSF100950">
    <property type="entry name" value="NagB/RpiA/CoA transferase-like"/>
    <property type="match status" value="1"/>
</dbReference>
<accession>A0A0K2W731</accession>
<evidence type="ECO:0000256" key="2">
    <source>
        <dbReference type="ARBA" id="ARBA00023163"/>
    </source>
</evidence>
<dbReference type="Pfam" id="PF08220">
    <property type="entry name" value="HTH_DeoR"/>
    <property type="match status" value="1"/>
</dbReference>
<dbReference type="EMBL" id="CCND01000050">
    <property type="protein sequence ID" value="CDX62806.1"/>
    <property type="molecule type" value="Genomic_DNA"/>
</dbReference>
<dbReference type="GO" id="GO:0003700">
    <property type="term" value="F:DNA-binding transcription factor activity"/>
    <property type="evidence" value="ECO:0007669"/>
    <property type="project" value="InterPro"/>
</dbReference>
<dbReference type="InterPro" id="IPR050313">
    <property type="entry name" value="Carb_Metab_HTH_regulators"/>
</dbReference>
<dbReference type="InterPro" id="IPR014036">
    <property type="entry name" value="DeoR-like_C"/>
</dbReference>
<dbReference type="Gene3D" id="1.10.10.10">
    <property type="entry name" value="Winged helix-like DNA-binding domain superfamily/Winged helix DNA-binding domain"/>
    <property type="match status" value="1"/>
</dbReference>
<dbReference type="AlphaFoldDB" id="A0A0K2W731"/>
<evidence type="ECO:0000313" key="4">
    <source>
        <dbReference type="EMBL" id="CDX62806.1"/>
    </source>
</evidence>
<dbReference type="Pfam" id="PF00455">
    <property type="entry name" value="DeoRC"/>
    <property type="match status" value="1"/>
</dbReference>
<evidence type="ECO:0000256" key="1">
    <source>
        <dbReference type="ARBA" id="ARBA00023015"/>
    </source>
</evidence>
<dbReference type="PROSITE" id="PS51000">
    <property type="entry name" value="HTH_DEOR_2"/>
    <property type="match status" value="1"/>
</dbReference>
<name>A0A0K2W731_MESPL</name>
<dbReference type="PRINTS" id="PR00037">
    <property type="entry name" value="HTHLACR"/>
</dbReference>
<protein>
    <submittedName>
        <fullName evidence="4">Glycerol-3-phosphate transcriptional regulator protein</fullName>
    </submittedName>
</protein>
<gene>
    <name evidence="4" type="ORF">MPL1032_70074</name>
</gene>
<organism evidence="4 5">
    <name type="scientific">Mesorhizobium plurifarium</name>
    <dbReference type="NCBI Taxonomy" id="69974"/>
    <lineage>
        <taxon>Bacteria</taxon>
        <taxon>Pseudomonadati</taxon>
        <taxon>Pseudomonadota</taxon>
        <taxon>Alphaproteobacteria</taxon>
        <taxon>Hyphomicrobiales</taxon>
        <taxon>Phyllobacteriaceae</taxon>
        <taxon>Mesorhizobium</taxon>
    </lineage>
</organism>
<dbReference type="InterPro" id="IPR037171">
    <property type="entry name" value="NagB/RpiA_transferase-like"/>
</dbReference>
<dbReference type="PANTHER" id="PTHR30363:SF44">
    <property type="entry name" value="AGA OPERON TRANSCRIPTIONAL REPRESSOR-RELATED"/>
    <property type="match status" value="1"/>
</dbReference>
<keyword evidence="2" id="KW-0804">Transcription</keyword>
<dbReference type="InterPro" id="IPR001034">
    <property type="entry name" value="DeoR_HTH"/>
</dbReference>
<dbReference type="InterPro" id="IPR036388">
    <property type="entry name" value="WH-like_DNA-bd_sf"/>
</dbReference>
<sequence>MRFSEFRQERILEILKANERASVNSLAERLEMSPESIRRDLRMLELNGFVRRVYGGAVLAPSEGDRPFADRSRVNAPEKNRIAEKAAEIVQSGMKIFVSSGTTTLGCVKHFHKHQDLTIFTNSIAVAAHFFSHGWGTSVRVLGGSMVPEYQATFGHATITALNGHRFDLALMGASAVHIDHGFMGFGEDEVALHDAGRLQANTTVMVADASKFGRFGSVRAFGLGDAHHVITTTDIGEEFVQRFNELGVNLHRV</sequence>
<dbReference type="InterPro" id="IPR036390">
    <property type="entry name" value="WH_DNA-bd_sf"/>
</dbReference>
<dbReference type="SMART" id="SM00420">
    <property type="entry name" value="HTH_DEOR"/>
    <property type="match status" value="1"/>
</dbReference>
<dbReference type="SMART" id="SM01134">
    <property type="entry name" value="DeoRC"/>
    <property type="match status" value="1"/>
</dbReference>
<feature type="domain" description="HTH deoR-type" evidence="3">
    <location>
        <begin position="4"/>
        <end position="59"/>
    </location>
</feature>
<keyword evidence="1" id="KW-0805">Transcription regulation</keyword>
<evidence type="ECO:0000259" key="3">
    <source>
        <dbReference type="PROSITE" id="PS51000"/>
    </source>
</evidence>
<proteinExistence type="predicted"/>
<dbReference type="Proteomes" id="UP000182888">
    <property type="component" value="Unassembled WGS sequence"/>
</dbReference>
<dbReference type="SUPFAM" id="SSF46785">
    <property type="entry name" value="Winged helix' DNA-binding domain"/>
    <property type="match status" value="1"/>
</dbReference>